<evidence type="ECO:0000313" key="8">
    <source>
        <dbReference type="Proteomes" id="UP000319342"/>
    </source>
</evidence>
<keyword evidence="4 6" id="KW-0520">NAD</keyword>
<organism evidence="7 8">
    <name type="scientific">Rohdeia mirabilis</name>
    <dbReference type="NCBI Taxonomy" id="2528008"/>
    <lineage>
        <taxon>Bacteria</taxon>
        <taxon>Pseudomonadati</taxon>
        <taxon>Planctomycetota</taxon>
        <taxon>Planctomycetia</taxon>
        <taxon>Planctomycetia incertae sedis</taxon>
        <taxon>Rohdeia</taxon>
    </lineage>
</organism>
<accession>A0A518D010</accession>
<dbReference type="InterPro" id="IPR017437">
    <property type="entry name" value="ATP-NAD_kinase_PpnK-typ_C"/>
</dbReference>
<comment type="function">
    <text evidence="6">Involved in the regulation of the intracellular balance of NAD and NADP, and is a key enzyme in the biosynthesis of NADP. Catalyzes specifically the phosphorylation on 2'-hydroxyl of the adenosine moiety of NAD to yield NADP.</text>
</comment>
<dbReference type="InterPro" id="IPR016064">
    <property type="entry name" value="NAD/diacylglycerol_kinase_sf"/>
</dbReference>
<keyword evidence="1 6" id="KW-0808">Transferase</keyword>
<feature type="binding site" evidence="6">
    <location>
        <begin position="154"/>
        <end position="155"/>
    </location>
    <ligand>
        <name>NAD(+)</name>
        <dbReference type="ChEBI" id="CHEBI:57540"/>
    </ligand>
</feature>
<dbReference type="Gene3D" id="3.40.50.10330">
    <property type="entry name" value="Probable inorganic polyphosphate/atp-NAD kinase, domain 1"/>
    <property type="match status" value="1"/>
</dbReference>
<dbReference type="PANTHER" id="PTHR20275:SF0">
    <property type="entry name" value="NAD KINASE"/>
    <property type="match status" value="1"/>
</dbReference>
<comment type="cofactor">
    <cofactor evidence="6">
        <name>a divalent metal cation</name>
        <dbReference type="ChEBI" id="CHEBI:60240"/>
    </cofactor>
</comment>
<feature type="binding site" evidence="6">
    <location>
        <position position="184"/>
    </location>
    <ligand>
        <name>NAD(+)</name>
        <dbReference type="ChEBI" id="CHEBI:57540"/>
    </ligand>
</feature>
<dbReference type="InterPro" id="IPR002504">
    <property type="entry name" value="NADK"/>
</dbReference>
<gene>
    <name evidence="7" type="primary">ppnK</name>
    <name evidence="6" type="synonym">nadK</name>
    <name evidence="7" type="ORF">Pla163_19240</name>
</gene>
<protein>
    <recommendedName>
        <fullName evidence="6">NAD kinase</fullName>
        <ecNumber evidence="6">2.7.1.23</ecNumber>
    </recommendedName>
    <alternativeName>
        <fullName evidence="6">ATP-dependent NAD kinase</fullName>
    </alternativeName>
</protein>
<keyword evidence="2 6" id="KW-0418">Kinase</keyword>
<dbReference type="Pfam" id="PF20143">
    <property type="entry name" value="NAD_kinase_C"/>
    <property type="match status" value="1"/>
</dbReference>
<evidence type="ECO:0000256" key="1">
    <source>
        <dbReference type="ARBA" id="ARBA00022679"/>
    </source>
</evidence>
<comment type="catalytic activity">
    <reaction evidence="5 6">
        <text>NAD(+) + ATP = ADP + NADP(+) + H(+)</text>
        <dbReference type="Rhea" id="RHEA:18629"/>
        <dbReference type="ChEBI" id="CHEBI:15378"/>
        <dbReference type="ChEBI" id="CHEBI:30616"/>
        <dbReference type="ChEBI" id="CHEBI:57540"/>
        <dbReference type="ChEBI" id="CHEBI:58349"/>
        <dbReference type="ChEBI" id="CHEBI:456216"/>
        <dbReference type="EC" id="2.7.1.23"/>
    </reaction>
</comment>
<sequence>MSGAPADRSTTASGVTSPIRRVQVLAHSGKSAAVELLDDLVPFLESRCDTVDVECDVLEFVAKRESSTNDLPRPDLMVVLGGDGAMLSAVRAHASAPVPTVGINFGRVGFLASTPVTRWREVLDGILAGHGIVEPRMRLSIRVPGLERPSVALNEVVISRASEDAMLQIALEVGGTWVTDYRSDGLILATPSGSTAYSLSAGGPILAPTLLGVVATPICSQALSNRPLVLHPDSKCSVRVLNAGARAEVVVDGRRVGRLSAGDAVQVERHPEPYPLLTMPDLDPYRRLRERLGWTGGVHEQGADA</sequence>
<comment type="similarity">
    <text evidence="6">Belongs to the NAD kinase family.</text>
</comment>
<dbReference type="Gene3D" id="2.60.200.30">
    <property type="entry name" value="Probable inorganic polyphosphate/atp-NAD kinase, domain 2"/>
    <property type="match status" value="1"/>
</dbReference>
<dbReference type="Pfam" id="PF01513">
    <property type="entry name" value="NAD_kinase"/>
    <property type="match status" value="1"/>
</dbReference>
<dbReference type="EC" id="2.7.1.23" evidence="6"/>
<feature type="binding site" evidence="6">
    <location>
        <position position="182"/>
    </location>
    <ligand>
        <name>NAD(+)</name>
        <dbReference type="ChEBI" id="CHEBI:57540"/>
    </ligand>
</feature>
<evidence type="ECO:0000256" key="5">
    <source>
        <dbReference type="ARBA" id="ARBA00047925"/>
    </source>
</evidence>
<evidence type="ECO:0000256" key="2">
    <source>
        <dbReference type="ARBA" id="ARBA00022777"/>
    </source>
</evidence>
<comment type="caution">
    <text evidence="6">Lacks conserved residue(s) required for the propagation of feature annotation.</text>
</comment>
<dbReference type="GO" id="GO:0006741">
    <property type="term" value="P:NADP+ biosynthetic process"/>
    <property type="evidence" value="ECO:0007669"/>
    <property type="project" value="UniProtKB-UniRule"/>
</dbReference>
<feature type="active site" description="Proton acceptor" evidence="6">
    <location>
        <position position="83"/>
    </location>
</feature>
<comment type="subcellular location">
    <subcellularLocation>
        <location evidence="6">Cytoplasm</location>
    </subcellularLocation>
</comment>
<dbReference type="GO" id="GO:0003951">
    <property type="term" value="F:NAD+ kinase activity"/>
    <property type="evidence" value="ECO:0007669"/>
    <property type="project" value="UniProtKB-UniRule"/>
</dbReference>
<keyword evidence="3 6" id="KW-0521">NADP</keyword>
<dbReference type="HAMAP" id="MF_00361">
    <property type="entry name" value="NAD_kinase"/>
    <property type="match status" value="1"/>
</dbReference>
<evidence type="ECO:0000256" key="4">
    <source>
        <dbReference type="ARBA" id="ARBA00023027"/>
    </source>
</evidence>
<evidence type="ECO:0000256" key="3">
    <source>
        <dbReference type="ARBA" id="ARBA00022857"/>
    </source>
</evidence>
<dbReference type="Proteomes" id="UP000319342">
    <property type="component" value="Chromosome"/>
</dbReference>
<keyword evidence="6" id="KW-0963">Cytoplasm</keyword>
<feature type="binding site" evidence="6">
    <location>
        <begin position="195"/>
        <end position="200"/>
    </location>
    <ligand>
        <name>NAD(+)</name>
        <dbReference type="ChEBI" id="CHEBI:57540"/>
    </ligand>
</feature>
<dbReference type="GO" id="GO:0019674">
    <property type="term" value="P:NAD+ metabolic process"/>
    <property type="evidence" value="ECO:0007669"/>
    <property type="project" value="InterPro"/>
</dbReference>
<dbReference type="InterPro" id="IPR017438">
    <property type="entry name" value="ATP-NAD_kinase_N"/>
</dbReference>
<dbReference type="EMBL" id="CP036290">
    <property type="protein sequence ID" value="QDU84810.1"/>
    <property type="molecule type" value="Genomic_DNA"/>
</dbReference>
<keyword evidence="6" id="KW-0067">ATP-binding</keyword>
<dbReference type="AlphaFoldDB" id="A0A518D010"/>
<keyword evidence="6" id="KW-0547">Nucleotide-binding</keyword>
<evidence type="ECO:0000313" key="7">
    <source>
        <dbReference type="EMBL" id="QDU84810.1"/>
    </source>
</evidence>
<evidence type="ECO:0000256" key="6">
    <source>
        <dbReference type="HAMAP-Rule" id="MF_00361"/>
    </source>
</evidence>
<dbReference type="GO" id="GO:0051287">
    <property type="term" value="F:NAD binding"/>
    <property type="evidence" value="ECO:0007669"/>
    <property type="project" value="UniProtKB-ARBA"/>
</dbReference>
<dbReference type="GO" id="GO:0046872">
    <property type="term" value="F:metal ion binding"/>
    <property type="evidence" value="ECO:0007669"/>
    <property type="project" value="UniProtKB-UniRule"/>
</dbReference>
<proteinExistence type="inferred from homology"/>
<dbReference type="SUPFAM" id="SSF111331">
    <property type="entry name" value="NAD kinase/diacylglycerol kinase-like"/>
    <property type="match status" value="1"/>
</dbReference>
<dbReference type="PANTHER" id="PTHR20275">
    <property type="entry name" value="NAD KINASE"/>
    <property type="match status" value="1"/>
</dbReference>
<name>A0A518D010_9BACT</name>
<dbReference type="GO" id="GO:0005737">
    <property type="term" value="C:cytoplasm"/>
    <property type="evidence" value="ECO:0007669"/>
    <property type="project" value="UniProtKB-SubCell"/>
</dbReference>
<feature type="binding site" evidence="6">
    <location>
        <begin position="83"/>
        <end position="84"/>
    </location>
    <ligand>
        <name>NAD(+)</name>
        <dbReference type="ChEBI" id="CHEBI:57540"/>
    </ligand>
</feature>
<keyword evidence="8" id="KW-1185">Reference proteome</keyword>
<reference evidence="7 8" key="1">
    <citation type="submission" date="2019-02" db="EMBL/GenBank/DDBJ databases">
        <title>Deep-cultivation of Planctomycetes and their phenomic and genomic characterization uncovers novel biology.</title>
        <authorList>
            <person name="Wiegand S."/>
            <person name="Jogler M."/>
            <person name="Boedeker C."/>
            <person name="Pinto D."/>
            <person name="Vollmers J."/>
            <person name="Rivas-Marin E."/>
            <person name="Kohn T."/>
            <person name="Peeters S.H."/>
            <person name="Heuer A."/>
            <person name="Rast P."/>
            <person name="Oberbeckmann S."/>
            <person name="Bunk B."/>
            <person name="Jeske O."/>
            <person name="Meyerdierks A."/>
            <person name="Storesund J.E."/>
            <person name="Kallscheuer N."/>
            <person name="Luecker S."/>
            <person name="Lage O.M."/>
            <person name="Pohl T."/>
            <person name="Merkel B.J."/>
            <person name="Hornburger P."/>
            <person name="Mueller R.-W."/>
            <person name="Bruemmer F."/>
            <person name="Labrenz M."/>
            <person name="Spormann A.M."/>
            <person name="Op den Camp H."/>
            <person name="Overmann J."/>
            <person name="Amann R."/>
            <person name="Jetten M.S.M."/>
            <person name="Mascher T."/>
            <person name="Medema M.H."/>
            <person name="Devos D.P."/>
            <person name="Kaster A.-K."/>
            <person name="Ovreas L."/>
            <person name="Rohde M."/>
            <person name="Galperin M.Y."/>
            <person name="Jogler C."/>
        </authorList>
    </citation>
    <scope>NUCLEOTIDE SEQUENCE [LARGE SCALE GENOMIC DNA]</scope>
    <source>
        <strain evidence="7 8">Pla163</strain>
    </source>
</reference>
<dbReference type="GO" id="GO:0005524">
    <property type="term" value="F:ATP binding"/>
    <property type="evidence" value="ECO:0007669"/>
    <property type="project" value="UniProtKB-KW"/>
</dbReference>